<gene>
    <name evidence="4" type="ORF">EGW08_015828</name>
</gene>
<feature type="region of interest" description="Disordered" evidence="1">
    <location>
        <begin position="1"/>
        <end position="140"/>
    </location>
</feature>
<evidence type="ECO:0000256" key="1">
    <source>
        <dbReference type="SAM" id="MobiDB-lite"/>
    </source>
</evidence>
<dbReference type="SUPFAM" id="SSF53474">
    <property type="entry name" value="alpha/beta-Hydrolases"/>
    <property type="match status" value="1"/>
</dbReference>
<keyword evidence="2" id="KW-0472">Membrane</keyword>
<feature type="transmembrane region" description="Helical" evidence="2">
    <location>
        <begin position="164"/>
        <end position="190"/>
    </location>
</feature>
<dbReference type="InterPro" id="IPR050309">
    <property type="entry name" value="Type-B_Carboxylest/Lipase"/>
</dbReference>
<keyword evidence="5" id="KW-1185">Reference proteome</keyword>
<keyword evidence="2" id="KW-1133">Transmembrane helix</keyword>
<dbReference type="PROSITE" id="PS00941">
    <property type="entry name" value="CARBOXYLESTERASE_B_2"/>
    <property type="match status" value="1"/>
</dbReference>
<dbReference type="InterPro" id="IPR019819">
    <property type="entry name" value="Carboxylesterase_B_CS"/>
</dbReference>
<dbReference type="OrthoDB" id="3200163at2759"/>
<evidence type="ECO:0000313" key="5">
    <source>
        <dbReference type="Proteomes" id="UP000271974"/>
    </source>
</evidence>
<name>A0A433T4E0_ELYCH</name>
<dbReference type="Pfam" id="PF00135">
    <property type="entry name" value="COesterase"/>
    <property type="match status" value="1"/>
</dbReference>
<evidence type="ECO:0000256" key="2">
    <source>
        <dbReference type="SAM" id="Phobius"/>
    </source>
</evidence>
<dbReference type="STRING" id="188477.A0A433T4E0"/>
<accession>A0A433T4E0</accession>
<keyword evidence="2" id="KW-0812">Transmembrane</keyword>
<dbReference type="InterPro" id="IPR029058">
    <property type="entry name" value="AB_hydrolase_fold"/>
</dbReference>
<reference evidence="4 5" key="1">
    <citation type="submission" date="2019-01" db="EMBL/GenBank/DDBJ databases">
        <title>A draft genome assembly of the solar-powered sea slug Elysia chlorotica.</title>
        <authorList>
            <person name="Cai H."/>
            <person name="Li Q."/>
            <person name="Fang X."/>
            <person name="Li J."/>
            <person name="Curtis N.E."/>
            <person name="Altenburger A."/>
            <person name="Shibata T."/>
            <person name="Feng M."/>
            <person name="Maeda T."/>
            <person name="Schwartz J.A."/>
            <person name="Shigenobu S."/>
            <person name="Lundholm N."/>
            <person name="Nishiyama T."/>
            <person name="Yang H."/>
            <person name="Hasebe M."/>
            <person name="Li S."/>
            <person name="Pierce S.K."/>
            <person name="Wang J."/>
        </authorList>
    </citation>
    <scope>NUCLEOTIDE SEQUENCE [LARGE SCALE GENOMIC DNA]</scope>
    <source>
        <strain evidence="4">EC2010</strain>
        <tissue evidence="4">Whole organism of an adult</tissue>
    </source>
</reference>
<dbReference type="Proteomes" id="UP000271974">
    <property type="component" value="Unassembled WGS sequence"/>
</dbReference>
<protein>
    <recommendedName>
        <fullName evidence="3">Carboxylesterase type B domain-containing protein</fullName>
    </recommendedName>
</protein>
<dbReference type="Gene3D" id="3.40.50.1820">
    <property type="entry name" value="alpha/beta hydrolase"/>
    <property type="match status" value="1"/>
</dbReference>
<feature type="compositionally biased region" description="Polar residues" evidence="1">
    <location>
        <begin position="52"/>
        <end position="65"/>
    </location>
</feature>
<sequence>MPSPNYKPLREENVVPFDHLLDNTDPTTITNANITNHSSNTHRQGEGEDFEASSTETRISPSDDSVNGDKTLDECRVSSPSASESQKPYAHRNRPRECTAKYTALRPTSVRQLGPNLDLDPEAPTYPSAHPPYSDTSEPEDLEFYDSTVALTTTKARTGRMSRFHIALCGLLVAACAVLGLGLLYVFVILPANKGVVLTPGGKGVPSADTIRLKHLGDNVAVTSCGLVRGTFEDGAHVFRGIPYAVPPLDSLRWQPPVPRSYESGTCWHDVLNTTSFSSVCAQPVLPRSSGDVKTTQNSDLDTTRDKNLQITGSEDCLYLNVWTPSLNPPDPLPVLVWIHSGDFVYGSGHASGMTPTAELAAMTNAVYVSFNYRLGVLGFLALDALRERHDSALGATGNYGVMDQQLALQWVKDNARYFGGDHNKVTVFGHGSGATSIQALLLSSASSGLFHSAWMSSPVALLNKTLDEACRDNEPMMAMTGCSDAHCLRKLDTPTLVSHSPWSLEPRWTLDRLLDPPNHRQLGNSLAIFDGHVVHWDSMKHGPMGPTVPVVLGATYSDLPGLLTNLRVSNLTWDRLDSVLVHYLTPLGTEAQVQIKSRYSQMSRAGYFVLSSPMPKNAEFFPLPSRQFARFVRDIQTVCPSKILADKLNGLLATSAQVYLYISEAFPSHELKLENSDKSSPDLRMSADELFIGWDMVAFFGSFREFRGFSEQQADISFQNIVRQELLSLARGGKPNAARWQTEGINTGLLRSEVTVSPAPEDYFDSCKILHDFDFFRYTWNKNG</sequence>
<feature type="domain" description="Carboxylesterase type B" evidence="3">
    <location>
        <begin position="219"/>
        <end position="741"/>
    </location>
</feature>
<dbReference type="EMBL" id="RQTK01000664">
    <property type="protein sequence ID" value="RUS76418.1"/>
    <property type="molecule type" value="Genomic_DNA"/>
</dbReference>
<dbReference type="InterPro" id="IPR002018">
    <property type="entry name" value="CarbesteraseB"/>
</dbReference>
<dbReference type="AlphaFoldDB" id="A0A433T4E0"/>
<feature type="compositionally biased region" description="Polar residues" evidence="1">
    <location>
        <begin position="24"/>
        <end position="42"/>
    </location>
</feature>
<evidence type="ECO:0000259" key="3">
    <source>
        <dbReference type="Pfam" id="PF00135"/>
    </source>
</evidence>
<organism evidence="4 5">
    <name type="scientific">Elysia chlorotica</name>
    <name type="common">Eastern emerald elysia</name>
    <name type="synonym">Sea slug</name>
    <dbReference type="NCBI Taxonomy" id="188477"/>
    <lineage>
        <taxon>Eukaryota</taxon>
        <taxon>Metazoa</taxon>
        <taxon>Spiralia</taxon>
        <taxon>Lophotrochozoa</taxon>
        <taxon>Mollusca</taxon>
        <taxon>Gastropoda</taxon>
        <taxon>Heterobranchia</taxon>
        <taxon>Euthyneura</taxon>
        <taxon>Panpulmonata</taxon>
        <taxon>Sacoglossa</taxon>
        <taxon>Placobranchoidea</taxon>
        <taxon>Plakobranchidae</taxon>
        <taxon>Elysia</taxon>
    </lineage>
</organism>
<comment type="caution">
    <text evidence="4">The sequence shown here is derived from an EMBL/GenBank/DDBJ whole genome shotgun (WGS) entry which is preliminary data.</text>
</comment>
<dbReference type="PANTHER" id="PTHR11559">
    <property type="entry name" value="CARBOXYLESTERASE"/>
    <property type="match status" value="1"/>
</dbReference>
<evidence type="ECO:0000313" key="4">
    <source>
        <dbReference type="EMBL" id="RUS76418.1"/>
    </source>
</evidence>
<proteinExistence type="predicted"/>